<feature type="transmembrane region" description="Helical" evidence="2">
    <location>
        <begin position="87"/>
        <end position="106"/>
    </location>
</feature>
<dbReference type="PANTHER" id="PTHR36509:SF2">
    <property type="entry name" value="BLL3101 PROTEIN"/>
    <property type="match status" value="1"/>
</dbReference>
<name>A0A6N6MVI4_9HYPH</name>
<protein>
    <submittedName>
        <fullName evidence="4">DUF1214 domain-containing protein</fullName>
    </submittedName>
</protein>
<reference evidence="4 5" key="1">
    <citation type="submission" date="2019-09" db="EMBL/GenBank/DDBJ databases">
        <title>YIM 132548 draft genome.</title>
        <authorList>
            <person name="Jiang L."/>
        </authorList>
    </citation>
    <scope>NUCLEOTIDE SEQUENCE [LARGE SCALE GENOMIC DNA]</scope>
    <source>
        <strain evidence="4 5">YIM 132548</strain>
    </source>
</reference>
<dbReference type="Gene3D" id="2.60.120.600">
    <property type="entry name" value="Domain of unknown function DUF1214, C-terminal domain"/>
    <property type="match status" value="1"/>
</dbReference>
<evidence type="ECO:0000313" key="5">
    <source>
        <dbReference type="Proteomes" id="UP000441523"/>
    </source>
</evidence>
<accession>A0A6N6MVI4</accession>
<dbReference type="InterPro" id="IPR010621">
    <property type="entry name" value="DUF1214"/>
</dbReference>
<organism evidence="4 5">
    <name type="scientific">Methylobacterium planeticum</name>
    <dbReference type="NCBI Taxonomy" id="2615211"/>
    <lineage>
        <taxon>Bacteria</taxon>
        <taxon>Pseudomonadati</taxon>
        <taxon>Pseudomonadota</taxon>
        <taxon>Alphaproteobacteria</taxon>
        <taxon>Hyphomicrobiales</taxon>
        <taxon>Methylobacteriaceae</taxon>
        <taxon>Methylobacterium</taxon>
    </lineage>
</organism>
<evidence type="ECO:0000259" key="3">
    <source>
        <dbReference type="Pfam" id="PF06742"/>
    </source>
</evidence>
<dbReference type="Pfam" id="PF06742">
    <property type="entry name" value="DUF1214"/>
    <property type="match status" value="1"/>
</dbReference>
<evidence type="ECO:0000256" key="2">
    <source>
        <dbReference type="SAM" id="Phobius"/>
    </source>
</evidence>
<feature type="compositionally biased region" description="Gly residues" evidence="1">
    <location>
        <begin position="57"/>
        <end position="66"/>
    </location>
</feature>
<dbReference type="SUPFAM" id="SSF160935">
    <property type="entry name" value="VPA0735-like"/>
    <property type="match status" value="1"/>
</dbReference>
<comment type="caution">
    <text evidence="4">The sequence shown here is derived from an EMBL/GenBank/DDBJ whole genome shotgun (WGS) entry which is preliminary data.</text>
</comment>
<feature type="domain" description="DUF1214" evidence="3">
    <location>
        <begin position="153"/>
        <end position="251"/>
    </location>
</feature>
<keyword evidence="5" id="KW-1185">Reference proteome</keyword>
<sequence length="275" mass="28625">MASPRRATPRPAAWPRAPAPSVAASEFREARRVVTSVSETLGRLRAPRAETAEGAGRPSGGSVGGLVGRTVGRSAGRFLRKTSNVGLVLYALALGAGLGLASADWATRGGYPFGGVSIGPWTAWPRTGSVGADPYARAVNARRGEIPLAVGEGMLVTAATDDSGATLDATCTYRLAGVTPPARAWTLTIAGRGARDPARPPMREGFTSTEILRERDGRFVIMVGPEVEPGNWLPSPRASGPVRLALRLYDTPVAASTGSLDRDSLPAITRLGCRS</sequence>
<dbReference type="PANTHER" id="PTHR36509">
    <property type="entry name" value="BLL3101 PROTEIN"/>
    <property type="match status" value="1"/>
</dbReference>
<evidence type="ECO:0000256" key="1">
    <source>
        <dbReference type="SAM" id="MobiDB-lite"/>
    </source>
</evidence>
<feature type="region of interest" description="Disordered" evidence="1">
    <location>
        <begin position="1"/>
        <end position="25"/>
    </location>
</feature>
<dbReference type="EMBL" id="VZZJ01000002">
    <property type="protein sequence ID" value="KAB1075554.1"/>
    <property type="molecule type" value="Genomic_DNA"/>
</dbReference>
<dbReference type="InterPro" id="IPR037049">
    <property type="entry name" value="DUF1214_C_sf"/>
</dbReference>
<proteinExistence type="predicted"/>
<dbReference type="AlphaFoldDB" id="A0A6N6MVI4"/>
<feature type="region of interest" description="Disordered" evidence="1">
    <location>
        <begin position="45"/>
        <end position="66"/>
    </location>
</feature>
<gene>
    <name evidence="4" type="ORF">F6X51_02400</name>
</gene>
<keyword evidence="2" id="KW-1133">Transmembrane helix</keyword>
<keyword evidence="2" id="KW-0812">Transmembrane</keyword>
<dbReference type="Proteomes" id="UP000441523">
    <property type="component" value="Unassembled WGS sequence"/>
</dbReference>
<evidence type="ECO:0000313" key="4">
    <source>
        <dbReference type="EMBL" id="KAB1075554.1"/>
    </source>
</evidence>
<keyword evidence="2" id="KW-0472">Membrane</keyword>